<accession>A0A848APM1</accession>
<dbReference type="Proteomes" id="UP000576225">
    <property type="component" value="Unassembled WGS sequence"/>
</dbReference>
<evidence type="ECO:0000313" key="2">
    <source>
        <dbReference type="Proteomes" id="UP000576225"/>
    </source>
</evidence>
<proteinExistence type="predicted"/>
<gene>
    <name evidence="1" type="ORF">HF882_01410</name>
</gene>
<evidence type="ECO:0000313" key="1">
    <source>
        <dbReference type="EMBL" id="NMD85235.1"/>
    </source>
</evidence>
<dbReference type="AlphaFoldDB" id="A0A848APM1"/>
<dbReference type="Pfam" id="PF13479">
    <property type="entry name" value="AAA_24"/>
    <property type="match status" value="1"/>
</dbReference>
<protein>
    <submittedName>
        <fullName evidence="1">ATP-binding protein</fullName>
    </submittedName>
</protein>
<organism evidence="1 2">
    <name type="scientific">Victivallis vadensis</name>
    <dbReference type="NCBI Taxonomy" id="172901"/>
    <lineage>
        <taxon>Bacteria</taxon>
        <taxon>Pseudomonadati</taxon>
        <taxon>Lentisphaerota</taxon>
        <taxon>Lentisphaeria</taxon>
        <taxon>Victivallales</taxon>
        <taxon>Victivallaceae</taxon>
        <taxon>Victivallis</taxon>
    </lineage>
</organism>
<keyword evidence="1" id="KW-0067">ATP-binding</keyword>
<dbReference type="EMBL" id="JABAEW010000002">
    <property type="protein sequence ID" value="NMD85235.1"/>
    <property type="molecule type" value="Genomic_DNA"/>
</dbReference>
<comment type="caution">
    <text evidence="1">The sequence shown here is derived from an EMBL/GenBank/DDBJ whole genome shotgun (WGS) entry which is preliminary data.</text>
</comment>
<dbReference type="SUPFAM" id="SSF52540">
    <property type="entry name" value="P-loop containing nucleoside triphosphate hydrolases"/>
    <property type="match status" value="1"/>
</dbReference>
<dbReference type="GO" id="GO:0005524">
    <property type="term" value="F:ATP binding"/>
    <property type="evidence" value="ECO:0007669"/>
    <property type="project" value="UniProtKB-KW"/>
</dbReference>
<name>A0A848APM1_9BACT</name>
<sequence>MSLLGNITTGRDNRPPRLMIYGQEGVGKSTFGANAPAPIFVQTEDGLGEIDCAKFPLAKSLVEVVEELQALRDEAHDYKSVVVDSLDWLERLIFDEVCREYGVRSIEKADGGFGKGYTHAIVHWRRILSLLDDLRNKRNMAVILLAHAKVERFEDPESSAYDRYTPRLHKNAASLISEWADAVMFATKRFRVQKENAGFSGERGIAAPIGAGGGDRILRTNCGPACMAKNRYNLPEEIALSWQSFIDAYGGSAK</sequence>
<keyword evidence="1" id="KW-0547">Nucleotide-binding</keyword>
<dbReference type="InterPro" id="IPR027417">
    <property type="entry name" value="P-loop_NTPase"/>
</dbReference>
<reference evidence="1 2" key="1">
    <citation type="submission" date="2020-04" db="EMBL/GenBank/DDBJ databases">
        <authorList>
            <person name="Hitch T.C.A."/>
            <person name="Wylensek D."/>
            <person name="Clavel T."/>
        </authorList>
    </citation>
    <scope>NUCLEOTIDE SEQUENCE [LARGE SCALE GENOMIC DNA]</scope>
    <source>
        <strain evidence="1 2">COR2-253-APC-1A</strain>
    </source>
</reference>
<dbReference type="RefSeq" id="WP_168961306.1">
    <property type="nucleotide sequence ID" value="NZ_CALXNT010000088.1"/>
</dbReference>